<sequence length="498" mass="57655">MNLKKSPLFFLLILLVIVSAVFFRTYNYFGRVNVHADNAWELQVVRYAFDNLKIPQVGPFSSAGPFFYGPWYFWIFMIFTIFPLGFLTHWYLMTVLSLVFVYLMFWIGREVGDRWTGLLAAFFAAISTAQINNSFSVWSPALIPILVALSLVFLIKFSKRRRVLFLFILSFVVGLSISIHFQSVLILPILFAALISLFLSKPKFFTLFNSLTLSFVGFAIPFLPLIWWDWQHNWYNSVSLAVYLLVDQYKIWVPNRWLTYAGFYWPQTWAEIVGGSKYIGGLFIGLVAVFGVLKLRNWEKNKAFYLVAITFLFEVILFRYYRGERFYYYSLFAHPSVIVLTAFVTRELLKLQKILGIVLLTVIFVFTVNQSANNIKNVEISYPLITSTKADIYARYPNSKFDIYGCIFNGTRVSHPIALSMYTDGRNTLDGVKVGTCEAPDGSVEWHELLPEEYVGEGPAFSNSSTETVYRGMEEWFIKKPPGKGDLWKFLRENFRKT</sequence>
<gene>
    <name evidence="2" type="ORF">A2870_04710</name>
</gene>
<name>A0A1F5G7D6_9BACT</name>
<feature type="transmembrane region" description="Helical" evidence="1">
    <location>
        <begin position="207"/>
        <end position="228"/>
    </location>
</feature>
<keyword evidence="1" id="KW-1133">Transmembrane helix</keyword>
<feature type="transmembrane region" description="Helical" evidence="1">
    <location>
        <begin position="327"/>
        <end position="345"/>
    </location>
</feature>
<protein>
    <recommendedName>
        <fullName evidence="4">Glycosyltransferase RgtA/B/C/D-like domain-containing protein</fullName>
    </recommendedName>
</protein>
<proteinExistence type="predicted"/>
<keyword evidence="1" id="KW-0812">Transmembrane</keyword>
<evidence type="ECO:0000256" key="1">
    <source>
        <dbReference type="SAM" id="Phobius"/>
    </source>
</evidence>
<organism evidence="2 3">
    <name type="scientific">Candidatus Curtissbacteria bacterium RIFCSPHIGHO2_01_FULL_41_11</name>
    <dbReference type="NCBI Taxonomy" id="1797711"/>
    <lineage>
        <taxon>Bacteria</taxon>
        <taxon>Candidatus Curtissiibacteriota</taxon>
    </lineage>
</organism>
<feature type="transmembrane region" description="Helical" evidence="1">
    <location>
        <begin position="137"/>
        <end position="155"/>
    </location>
</feature>
<evidence type="ECO:0000313" key="2">
    <source>
        <dbReference type="EMBL" id="OGD87735.1"/>
    </source>
</evidence>
<keyword evidence="1" id="KW-0472">Membrane</keyword>
<dbReference type="AlphaFoldDB" id="A0A1F5G7D6"/>
<feature type="transmembrane region" description="Helical" evidence="1">
    <location>
        <begin position="71"/>
        <end position="103"/>
    </location>
</feature>
<evidence type="ECO:0008006" key="4">
    <source>
        <dbReference type="Google" id="ProtNLM"/>
    </source>
</evidence>
<dbReference type="EMBL" id="MFAZ01000009">
    <property type="protein sequence ID" value="OGD87735.1"/>
    <property type="molecule type" value="Genomic_DNA"/>
</dbReference>
<feature type="transmembrane region" description="Helical" evidence="1">
    <location>
        <begin position="162"/>
        <end position="179"/>
    </location>
</feature>
<feature type="transmembrane region" description="Helical" evidence="1">
    <location>
        <begin position="115"/>
        <end position="131"/>
    </location>
</feature>
<feature type="transmembrane region" description="Helical" evidence="1">
    <location>
        <begin position="303"/>
        <end position="321"/>
    </location>
</feature>
<accession>A0A1F5G7D6</accession>
<evidence type="ECO:0000313" key="3">
    <source>
        <dbReference type="Proteomes" id="UP000179102"/>
    </source>
</evidence>
<feature type="transmembrane region" description="Helical" evidence="1">
    <location>
        <begin position="278"/>
        <end position="296"/>
    </location>
</feature>
<comment type="caution">
    <text evidence="2">The sequence shown here is derived from an EMBL/GenBank/DDBJ whole genome shotgun (WGS) entry which is preliminary data.</text>
</comment>
<feature type="transmembrane region" description="Helical" evidence="1">
    <location>
        <begin position="354"/>
        <end position="372"/>
    </location>
</feature>
<dbReference type="Proteomes" id="UP000179102">
    <property type="component" value="Unassembled WGS sequence"/>
</dbReference>
<dbReference type="STRING" id="1797711.A2870_04710"/>
<reference evidence="2 3" key="1">
    <citation type="journal article" date="2016" name="Nat. Commun.">
        <title>Thousands of microbial genomes shed light on interconnected biogeochemical processes in an aquifer system.</title>
        <authorList>
            <person name="Anantharaman K."/>
            <person name="Brown C.T."/>
            <person name="Hug L.A."/>
            <person name="Sharon I."/>
            <person name="Castelle C.J."/>
            <person name="Probst A.J."/>
            <person name="Thomas B.C."/>
            <person name="Singh A."/>
            <person name="Wilkins M.J."/>
            <person name="Karaoz U."/>
            <person name="Brodie E.L."/>
            <person name="Williams K.H."/>
            <person name="Hubbard S.S."/>
            <person name="Banfield J.F."/>
        </authorList>
    </citation>
    <scope>NUCLEOTIDE SEQUENCE [LARGE SCALE GENOMIC DNA]</scope>
</reference>